<feature type="domain" description="Aspartyl/asparaginy/proline hydroxylase" evidence="1">
    <location>
        <begin position="30"/>
        <end position="72"/>
    </location>
</feature>
<comment type="caution">
    <text evidence="2">The sequence shown here is derived from an EMBL/GenBank/DDBJ whole genome shotgun (WGS) entry which is preliminary data.</text>
</comment>
<protein>
    <submittedName>
        <fullName evidence="2">Aspartyl/asparaginyl beta-hydroxylase domain-containing protein</fullName>
    </submittedName>
</protein>
<reference evidence="2 3" key="1">
    <citation type="submission" date="2024-10" db="EMBL/GenBank/DDBJ databases">
        <title>The Natural Products Discovery Center: Release of the First 8490 Sequenced Strains for Exploring Actinobacteria Biosynthetic Diversity.</title>
        <authorList>
            <person name="Kalkreuter E."/>
            <person name="Kautsar S.A."/>
            <person name="Yang D."/>
            <person name="Bader C.D."/>
            <person name="Teijaro C.N."/>
            <person name="Fluegel L."/>
            <person name="Davis C.M."/>
            <person name="Simpson J.R."/>
            <person name="Lauterbach L."/>
            <person name="Steele A.D."/>
            <person name="Gui C."/>
            <person name="Meng S."/>
            <person name="Li G."/>
            <person name="Viehrig K."/>
            <person name="Ye F."/>
            <person name="Su P."/>
            <person name="Kiefer A.F."/>
            <person name="Nichols A."/>
            <person name="Cepeda A.J."/>
            <person name="Yan W."/>
            <person name="Fan B."/>
            <person name="Jiang Y."/>
            <person name="Adhikari A."/>
            <person name="Zheng C.-J."/>
            <person name="Schuster L."/>
            <person name="Cowan T.M."/>
            <person name="Smanski M.J."/>
            <person name="Chevrette M.G."/>
            <person name="De Carvalho L.P.S."/>
            <person name="Shen B."/>
        </authorList>
    </citation>
    <scope>NUCLEOTIDE SEQUENCE [LARGE SCALE GENOMIC DNA]</scope>
    <source>
        <strain evidence="2 3">NPDC000140</strain>
    </source>
</reference>
<dbReference type="Pfam" id="PF05118">
    <property type="entry name" value="Asp_Arg_Hydrox"/>
    <property type="match status" value="1"/>
</dbReference>
<dbReference type="RefSeq" id="WP_357637970.1">
    <property type="nucleotide sequence ID" value="NZ_JBEZDH010000004.1"/>
</dbReference>
<proteinExistence type="predicted"/>
<dbReference type="Proteomes" id="UP001602287">
    <property type="component" value="Unassembled WGS sequence"/>
</dbReference>
<evidence type="ECO:0000259" key="1">
    <source>
        <dbReference type="Pfam" id="PF05118"/>
    </source>
</evidence>
<dbReference type="EMBL" id="JBIAZM010000001">
    <property type="protein sequence ID" value="MFF5198638.1"/>
    <property type="molecule type" value="Genomic_DNA"/>
</dbReference>
<dbReference type="InterPro" id="IPR007803">
    <property type="entry name" value="Asp/Arg/Pro-Hydrxlase"/>
</dbReference>
<accession>A0ABW6VLX5</accession>
<name>A0ABW6VLX5_9ACTN</name>
<organism evidence="2 3">
    <name type="scientific">Micromonospora parva</name>
    <dbReference type="NCBI Taxonomy" id="1464048"/>
    <lineage>
        <taxon>Bacteria</taxon>
        <taxon>Bacillati</taxon>
        <taxon>Actinomycetota</taxon>
        <taxon>Actinomycetes</taxon>
        <taxon>Micromonosporales</taxon>
        <taxon>Micromonosporaceae</taxon>
        <taxon>Micromonospora</taxon>
    </lineage>
</organism>
<dbReference type="GeneID" id="95370209"/>
<dbReference type="InterPro" id="IPR027443">
    <property type="entry name" value="IPNS-like_sf"/>
</dbReference>
<sequence length="95" mass="10577">MRPRQDGIPSRRCSSARRLDFSDGSWHPHQAHQGWVTTVYRAHLGLVVPQDCAPRVGDETRQWREGETFAADCRACAAPLGITLDAARYAVEACI</sequence>
<keyword evidence="3" id="KW-1185">Reference proteome</keyword>
<gene>
    <name evidence="2" type="ORF">ACFY3B_03420</name>
</gene>
<evidence type="ECO:0000313" key="3">
    <source>
        <dbReference type="Proteomes" id="UP001602287"/>
    </source>
</evidence>
<dbReference type="Gene3D" id="2.60.120.330">
    <property type="entry name" value="B-lactam Antibiotic, Isopenicillin N Synthase, Chain"/>
    <property type="match status" value="1"/>
</dbReference>
<evidence type="ECO:0000313" key="2">
    <source>
        <dbReference type="EMBL" id="MFF5198638.1"/>
    </source>
</evidence>